<dbReference type="EMBL" id="CAJVPT010000056">
    <property type="protein sequence ID" value="CAG8438211.1"/>
    <property type="molecule type" value="Genomic_DNA"/>
</dbReference>
<dbReference type="Proteomes" id="UP000789525">
    <property type="component" value="Unassembled WGS sequence"/>
</dbReference>
<organism evidence="1 2">
    <name type="scientific">Acaulospora colombiana</name>
    <dbReference type="NCBI Taxonomy" id="27376"/>
    <lineage>
        <taxon>Eukaryota</taxon>
        <taxon>Fungi</taxon>
        <taxon>Fungi incertae sedis</taxon>
        <taxon>Mucoromycota</taxon>
        <taxon>Glomeromycotina</taxon>
        <taxon>Glomeromycetes</taxon>
        <taxon>Diversisporales</taxon>
        <taxon>Acaulosporaceae</taxon>
        <taxon>Acaulospora</taxon>
    </lineage>
</organism>
<reference evidence="1" key="1">
    <citation type="submission" date="2021-06" db="EMBL/GenBank/DDBJ databases">
        <authorList>
            <person name="Kallberg Y."/>
            <person name="Tangrot J."/>
            <person name="Rosling A."/>
        </authorList>
    </citation>
    <scope>NUCLEOTIDE SEQUENCE</scope>
    <source>
        <strain evidence="1">CL356</strain>
    </source>
</reference>
<proteinExistence type="predicted"/>
<evidence type="ECO:0000313" key="2">
    <source>
        <dbReference type="Proteomes" id="UP000789525"/>
    </source>
</evidence>
<name>A0ACA9JVA2_9GLOM</name>
<keyword evidence="2" id="KW-1185">Reference proteome</keyword>
<sequence>MGEGILVTYGLRGANNLLDVLDEEGKGGIIIKQHHMPKLRVHRKAQQSNLKFKARKRMRGIGQSHFIPDKQIKNFDPRGDAVETVCRTLAILFVQQTAPQPDDLRSPDQRTERLRKQNLEYRNMQGPLHHFVSRDSRMTNWHQSITAHPLSSSDINPSLSAVRLLVQQQQSSSSTACRK</sequence>
<accession>A0ACA9JVA2</accession>
<comment type="caution">
    <text evidence="1">The sequence shown here is derived from an EMBL/GenBank/DDBJ whole genome shotgun (WGS) entry which is preliminary data.</text>
</comment>
<evidence type="ECO:0000313" key="1">
    <source>
        <dbReference type="EMBL" id="CAG8438211.1"/>
    </source>
</evidence>
<gene>
    <name evidence="1" type="ORF">ACOLOM_LOCUS59</name>
</gene>
<protein>
    <submittedName>
        <fullName evidence="1">14080_t:CDS:1</fullName>
    </submittedName>
</protein>